<protein>
    <submittedName>
        <fullName evidence="2">Class I SAM-dependent methyltransferase</fullName>
        <ecNumber evidence="2">2.1.1.-</ecNumber>
    </submittedName>
</protein>
<reference evidence="2 3" key="1">
    <citation type="submission" date="2024-02" db="EMBL/GenBank/DDBJ databases">
        <title>Full genome sequence of Nocardioides kribbensis.</title>
        <authorList>
            <person name="Poletto B.L."/>
            <person name="Silva G."/>
            <person name="Galante D."/>
            <person name="Campos K.R."/>
            <person name="Santos M.B.N."/>
            <person name="Sacchi C.T."/>
        </authorList>
    </citation>
    <scope>NUCLEOTIDE SEQUENCE [LARGE SCALE GENOMIC DNA]</scope>
    <source>
        <strain evidence="2 3">O4R</strain>
    </source>
</reference>
<gene>
    <name evidence="2" type="ORF">V6R90_02775</name>
</gene>
<dbReference type="Proteomes" id="UP001482520">
    <property type="component" value="Unassembled WGS sequence"/>
</dbReference>
<dbReference type="GO" id="GO:0032259">
    <property type="term" value="P:methylation"/>
    <property type="evidence" value="ECO:0007669"/>
    <property type="project" value="UniProtKB-KW"/>
</dbReference>
<keyword evidence="2" id="KW-0808">Transferase</keyword>
<dbReference type="PANTHER" id="PTHR43861">
    <property type="entry name" value="TRANS-ACONITATE 2-METHYLTRANSFERASE-RELATED"/>
    <property type="match status" value="1"/>
</dbReference>
<evidence type="ECO:0000259" key="1">
    <source>
        <dbReference type="Pfam" id="PF08241"/>
    </source>
</evidence>
<dbReference type="Pfam" id="PF08241">
    <property type="entry name" value="Methyltransf_11"/>
    <property type="match status" value="1"/>
</dbReference>
<dbReference type="GO" id="GO:0008168">
    <property type="term" value="F:methyltransferase activity"/>
    <property type="evidence" value="ECO:0007669"/>
    <property type="project" value="UniProtKB-KW"/>
</dbReference>
<dbReference type="CDD" id="cd02440">
    <property type="entry name" value="AdoMet_MTases"/>
    <property type="match status" value="1"/>
</dbReference>
<dbReference type="RefSeq" id="WP_349803723.1">
    <property type="nucleotide sequence ID" value="NZ_JBEGDP010000002.1"/>
</dbReference>
<dbReference type="SUPFAM" id="SSF53335">
    <property type="entry name" value="S-adenosyl-L-methionine-dependent methyltransferases"/>
    <property type="match status" value="1"/>
</dbReference>
<organism evidence="2 3">
    <name type="scientific">Nocardioides kribbensis</name>
    <dbReference type="NCBI Taxonomy" id="305517"/>
    <lineage>
        <taxon>Bacteria</taxon>
        <taxon>Bacillati</taxon>
        <taxon>Actinomycetota</taxon>
        <taxon>Actinomycetes</taxon>
        <taxon>Propionibacteriales</taxon>
        <taxon>Nocardioidaceae</taxon>
        <taxon>Nocardioides</taxon>
    </lineage>
</organism>
<dbReference type="EMBL" id="JBEGDP010000002">
    <property type="protein sequence ID" value="MEQ7846187.1"/>
    <property type="molecule type" value="Genomic_DNA"/>
</dbReference>
<keyword evidence="3" id="KW-1185">Reference proteome</keyword>
<keyword evidence="2" id="KW-0489">Methyltransferase</keyword>
<evidence type="ECO:0000313" key="2">
    <source>
        <dbReference type="EMBL" id="MEQ7846187.1"/>
    </source>
</evidence>
<dbReference type="InterPro" id="IPR029063">
    <property type="entry name" value="SAM-dependent_MTases_sf"/>
</dbReference>
<evidence type="ECO:0000313" key="3">
    <source>
        <dbReference type="Proteomes" id="UP001482520"/>
    </source>
</evidence>
<proteinExistence type="predicted"/>
<comment type="caution">
    <text evidence="2">The sequence shown here is derived from an EMBL/GenBank/DDBJ whole genome shotgun (WGS) entry which is preliminary data.</text>
</comment>
<name>A0ABV1NUJ8_9ACTN</name>
<sequence>MRADHYDDFPEAYARENESNLFNAHYERPAMLDLAGDVSGRRVLDVGCGAGALAQALRDRGALVTGLDASPAMAALARRRLGDDIDVVVADLADPLPFAAGEFDDAVASLVLHYLQDWSGPLAELRRVLEPGGRLLLSVNHPVIRPVIYPQEDYFATTAYTEDYTFDGRTAALNFWHRPLHAMTDAFSRAGFRISTVAEPPFSPRTGGGVLRDGVVLVPAPQLERPGDPDQAAVHDVGPAEHLQRCWAVDRDRG</sequence>
<dbReference type="InterPro" id="IPR013216">
    <property type="entry name" value="Methyltransf_11"/>
</dbReference>
<accession>A0ABV1NUJ8</accession>
<dbReference type="PANTHER" id="PTHR43861:SF1">
    <property type="entry name" value="TRANS-ACONITATE 2-METHYLTRANSFERASE"/>
    <property type="match status" value="1"/>
</dbReference>
<feature type="domain" description="Methyltransferase type 11" evidence="1">
    <location>
        <begin position="44"/>
        <end position="136"/>
    </location>
</feature>
<dbReference type="EC" id="2.1.1.-" evidence="2"/>
<dbReference type="Gene3D" id="3.40.50.150">
    <property type="entry name" value="Vaccinia Virus protein VP39"/>
    <property type="match status" value="1"/>
</dbReference>